<evidence type="ECO:0000256" key="1">
    <source>
        <dbReference type="ARBA" id="ARBA00001668"/>
    </source>
</evidence>
<dbReference type="InParanoid" id="A0A317ZPH5"/>
<evidence type="ECO:0000256" key="4">
    <source>
        <dbReference type="ARBA" id="ARBA00022801"/>
    </source>
</evidence>
<dbReference type="Gene3D" id="3.20.190.10">
    <property type="entry name" value="MutM-like, N-terminal"/>
    <property type="match status" value="1"/>
</dbReference>
<reference evidence="11 12" key="1">
    <citation type="submission" date="2018-05" db="EMBL/GenBank/DDBJ databases">
        <title>Coraliomargarita sinensis sp. nov., isolated from a marine solar saltern.</title>
        <authorList>
            <person name="Zhou L.Y."/>
        </authorList>
    </citation>
    <scope>NUCLEOTIDE SEQUENCE [LARGE SCALE GENOMIC DNA]</scope>
    <source>
        <strain evidence="11 12">WN38</strain>
    </source>
</reference>
<keyword evidence="6" id="KW-0234">DNA repair</keyword>
<evidence type="ECO:0000256" key="8">
    <source>
        <dbReference type="ARBA" id="ARBA00023268"/>
    </source>
</evidence>
<dbReference type="GO" id="GO:0003906">
    <property type="term" value="F:DNA-(apurinic or apyrimidinic site) endonuclease activity"/>
    <property type="evidence" value="ECO:0007669"/>
    <property type="project" value="InterPro"/>
</dbReference>
<dbReference type="AlphaFoldDB" id="A0A317ZPH5"/>
<dbReference type="Pfam" id="PF01149">
    <property type="entry name" value="Fapy_DNA_glyco"/>
    <property type="match status" value="1"/>
</dbReference>
<dbReference type="EMBL" id="QHJQ01000002">
    <property type="protein sequence ID" value="PXA05281.1"/>
    <property type="molecule type" value="Genomic_DNA"/>
</dbReference>
<dbReference type="Gene3D" id="1.10.8.50">
    <property type="match status" value="1"/>
</dbReference>
<evidence type="ECO:0000256" key="6">
    <source>
        <dbReference type="ARBA" id="ARBA00023204"/>
    </source>
</evidence>
<accession>A0A317ZPH5</accession>
<evidence type="ECO:0000256" key="9">
    <source>
        <dbReference type="ARBA" id="ARBA00023295"/>
    </source>
</evidence>
<feature type="domain" description="Formamidopyrimidine-DNA glycosylase catalytic" evidence="10">
    <location>
        <begin position="2"/>
        <end position="115"/>
    </location>
</feature>
<dbReference type="PANTHER" id="PTHR22993:SF9">
    <property type="entry name" value="FORMAMIDOPYRIMIDINE-DNA GLYCOSYLASE"/>
    <property type="match status" value="1"/>
</dbReference>
<dbReference type="OrthoDB" id="9800855at2"/>
<evidence type="ECO:0000256" key="7">
    <source>
        <dbReference type="ARBA" id="ARBA00023239"/>
    </source>
</evidence>
<dbReference type="Proteomes" id="UP000247099">
    <property type="component" value="Unassembled WGS sequence"/>
</dbReference>
<dbReference type="SMART" id="SM00898">
    <property type="entry name" value="Fapy_DNA_glyco"/>
    <property type="match status" value="1"/>
</dbReference>
<dbReference type="GO" id="GO:0006284">
    <property type="term" value="P:base-excision repair"/>
    <property type="evidence" value="ECO:0007669"/>
    <property type="project" value="InterPro"/>
</dbReference>
<dbReference type="InterPro" id="IPR015886">
    <property type="entry name" value="H2TH_FPG"/>
</dbReference>
<dbReference type="InterPro" id="IPR012319">
    <property type="entry name" value="FPG_cat"/>
</dbReference>
<dbReference type="InterPro" id="IPR010979">
    <property type="entry name" value="Ribosomal_uS13-like_H2TH"/>
</dbReference>
<dbReference type="PROSITE" id="PS51068">
    <property type="entry name" value="FPG_CAT"/>
    <property type="match status" value="1"/>
</dbReference>
<dbReference type="GO" id="GO:0003684">
    <property type="term" value="F:damaged DNA binding"/>
    <property type="evidence" value="ECO:0007669"/>
    <property type="project" value="InterPro"/>
</dbReference>
<sequence>MPELAEVEYYRKQWSPGIGQIVAGVELHPDKRIYRGVDTDALVRGLKGRPLKKSMTHGKRMCFIFGDRHWLGVHLGMTGKNFVRGEDYQPAKHDHLVVAMESGTKLVFSDPRLFGRIHYAESRTPPEWWSDLPAEILSDAFTVERLQNFLKRRARAAIKAVLLMQEVFPGIGNWMADEILWRARLHPATPAGQLCKRQQDELYRRIREVSRDALEVIGSDWNTPPDDWLFNHRWRDGGICPKTGRPLVREKIGGRTTCWSPAWQK</sequence>
<dbReference type="SMART" id="SM01232">
    <property type="entry name" value="H2TH"/>
    <property type="match status" value="1"/>
</dbReference>
<dbReference type="GO" id="GO:0008534">
    <property type="term" value="F:oxidized purine nucleobase lesion DNA N-glycosylase activity"/>
    <property type="evidence" value="ECO:0007669"/>
    <property type="project" value="UniProtKB-EC"/>
</dbReference>
<proteinExistence type="inferred from homology"/>
<comment type="caution">
    <text evidence="11">The sequence shown here is derived from an EMBL/GenBank/DDBJ whole genome shotgun (WGS) entry which is preliminary data.</text>
</comment>
<organism evidence="11 12">
    <name type="scientific">Coraliomargarita sinensis</name>
    <dbReference type="NCBI Taxonomy" id="2174842"/>
    <lineage>
        <taxon>Bacteria</taxon>
        <taxon>Pseudomonadati</taxon>
        <taxon>Verrucomicrobiota</taxon>
        <taxon>Opitutia</taxon>
        <taxon>Puniceicoccales</taxon>
        <taxon>Coraliomargaritaceae</taxon>
        <taxon>Coraliomargarita</taxon>
    </lineage>
</organism>
<keyword evidence="8" id="KW-0511">Multifunctional enzyme</keyword>
<dbReference type="FunCoup" id="A0A317ZPH5">
    <property type="interactions" value="402"/>
</dbReference>
<dbReference type="Pfam" id="PF06831">
    <property type="entry name" value="H2TH"/>
    <property type="match status" value="1"/>
</dbReference>
<name>A0A317ZPH5_9BACT</name>
<gene>
    <name evidence="11" type="ORF">DDZ13_04520</name>
</gene>
<evidence type="ECO:0000259" key="10">
    <source>
        <dbReference type="PROSITE" id="PS51068"/>
    </source>
</evidence>
<evidence type="ECO:0000256" key="3">
    <source>
        <dbReference type="ARBA" id="ARBA00022763"/>
    </source>
</evidence>
<dbReference type="CDD" id="cd08773">
    <property type="entry name" value="FpgNei_N"/>
    <property type="match status" value="1"/>
</dbReference>
<evidence type="ECO:0000256" key="5">
    <source>
        <dbReference type="ARBA" id="ARBA00023125"/>
    </source>
</evidence>
<keyword evidence="12" id="KW-1185">Reference proteome</keyword>
<dbReference type="PANTHER" id="PTHR22993">
    <property type="entry name" value="FORMAMIDOPYRIMIDINE-DNA GLYCOSYLASE"/>
    <property type="match status" value="1"/>
</dbReference>
<dbReference type="InterPro" id="IPR035937">
    <property type="entry name" value="FPG_N"/>
</dbReference>
<dbReference type="GO" id="GO:0016829">
    <property type="term" value="F:lyase activity"/>
    <property type="evidence" value="ECO:0007669"/>
    <property type="project" value="UniProtKB-KW"/>
</dbReference>
<keyword evidence="9" id="KW-0326">Glycosidase</keyword>
<comment type="catalytic activity">
    <reaction evidence="1">
        <text>Hydrolysis of DNA containing ring-opened 7-methylguanine residues, releasing 2,6-diamino-4-hydroxy-5-(N-methyl)formamidopyrimidine.</text>
        <dbReference type="EC" id="3.2.2.23"/>
    </reaction>
</comment>
<dbReference type="SUPFAM" id="SSF81624">
    <property type="entry name" value="N-terminal domain of MutM-like DNA repair proteins"/>
    <property type="match status" value="1"/>
</dbReference>
<keyword evidence="4" id="KW-0378">Hydrolase</keyword>
<keyword evidence="7" id="KW-0456">Lyase</keyword>
<evidence type="ECO:0000313" key="11">
    <source>
        <dbReference type="EMBL" id="PXA05281.1"/>
    </source>
</evidence>
<protein>
    <submittedName>
        <fullName evidence="11">DNA-formamidopyrimidine glycosylase</fullName>
    </submittedName>
</protein>
<dbReference type="GO" id="GO:0008270">
    <property type="term" value="F:zinc ion binding"/>
    <property type="evidence" value="ECO:0007669"/>
    <property type="project" value="InterPro"/>
</dbReference>
<dbReference type="SUPFAM" id="SSF46946">
    <property type="entry name" value="S13-like H2TH domain"/>
    <property type="match status" value="1"/>
</dbReference>
<comment type="similarity">
    <text evidence="2">Belongs to the FPG family.</text>
</comment>
<evidence type="ECO:0000256" key="2">
    <source>
        <dbReference type="ARBA" id="ARBA00009409"/>
    </source>
</evidence>
<keyword evidence="5" id="KW-0238">DNA-binding</keyword>
<evidence type="ECO:0000313" key="12">
    <source>
        <dbReference type="Proteomes" id="UP000247099"/>
    </source>
</evidence>
<keyword evidence="3" id="KW-0227">DNA damage</keyword>